<evidence type="ECO:0000256" key="1">
    <source>
        <dbReference type="SAM" id="Phobius"/>
    </source>
</evidence>
<proteinExistence type="predicted"/>
<evidence type="ECO:0000256" key="2">
    <source>
        <dbReference type="SAM" id="SignalP"/>
    </source>
</evidence>
<comment type="caution">
    <text evidence="3">The sequence shown here is derived from an EMBL/GenBank/DDBJ whole genome shotgun (WGS) entry which is preliminary data.</text>
</comment>
<accession>A0A1J5F8Q3</accession>
<protein>
    <recommendedName>
        <fullName evidence="5">DUF2330 domain-containing protein</fullName>
    </recommendedName>
</protein>
<feature type="transmembrane region" description="Helical" evidence="1">
    <location>
        <begin position="321"/>
        <end position="344"/>
    </location>
</feature>
<dbReference type="InterPro" id="IPR019283">
    <property type="entry name" value="DUF2330"/>
</dbReference>
<dbReference type="EMBL" id="MNYR01000009">
    <property type="protein sequence ID" value="OIP56661.1"/>
    <property type="molecule type" value="Genomic_DNA"/>
</dbReference>
<evidence type="ECO:0000313" key="3">
    <source>
        <dbReference type="EMBL" id="OIP56661.1"/>
    </source>
</evidence>
<dbReference type="Pfam" id="PF10092">
    <property type="entry name" value="DUF2330"/>
    <property type="match status" value="1"/>
</dbReference>
<sequence length="357" mass="40393">MIKRIALALLAVSFLAPAAVLADGMIVPRPERYAWETEQQAVIFYENNQETLVLSVSFQGNAEDFAWIVPTPSRPEVSKSSDELFTSLQELTTPLYDYPQPLPLMGVSPVGYDEKGVYVLETKQIDYYQIAVLEANDADALSQWLKDNGYEYPESSKYILDSYIQSGWYFTAIKIVDDYPSANVEYQLNSGHAIPLKLEFAANKIVYPLKISAVEHQNNVRSDRYYQNQPLGILLYVITDNKQELPQFATQYAGWLKKNSLENLAYDDNGNAWLRPAKDKYFLTKLYRLMTRAEMSSDLYLRQAGDNTTINAPESAESKGFTGFIVIMLVGGLMMIGLLVILLVSGMRKEKNSFNNN</sequence>
<reference evidence="3 4" key="1">
    <citation type="journal article" date="2016" name="Environ. Microbiol.">
        <title>Genomic resolution of a cold subsurface aquifer community provides metabolic insights for novel microbes adapted to high CO concentrations.</title>
        <authorList>
            <person name="Probst A.J."/>
            <person name="Castelle C.J."/>
            <person name="Singh A."/>
            <person name="Brown C.T."/>
            <person name="Anantharaman K."/>
            <person name="Sharon I."/>
            <person name="Hug L.A."/>
            <person name="Burstein D."/>
            <person name="Emerson J.B."/>
            <person name="Thomas B.C."/>
            <person name="Banfield J.F."/>
        </authorList>
    </citation>
    <scope>NUCLEOTIDE SEQUENCE [LARGE SCALE GENOMIC DNA]</scope>
    <source>
        <strain evidence="3">CG2_30_39_24</strain>
    </source>
</reference>
<keyword evidence="2" id="KW-0732">Signal</keyword>
<keyword evidence="1" id="KW-1133">Transmembrane helix</keyword>
<keyword evidence="1" id="KW-0472">Membrane</keyword>
<evidence type="ECO:0000313" key="4">
    <source>
        <dbReference type="Proteomes" id="UP000183922"/>
    </source>
</evidence>
<feature type="chain" id="PRO_5012588635" description="DUF2330 domain-containing protein" evidence="2">
    <location>
        <begin position="19"/>
        <end position="357"/>
    </location>
</feature>
<gene>
    <name evidence="3" type="ORF">AUK13_00520</name>
</gene>
<keyword evidence="1" id="KW-0812">Transmembrane</keyword>
<name>A0A1J5F8Q3_9BACT</name>
<dbReference type="Proteomes" id="UP000183922">
    <property type="component" value="Unassembled WGS sequence"/>
</dbReference>
<evidence type="ECO:0008006" key="5">
    <source>
        <dbReference type="Google" id="ProtNLM"/>
    </source>
</evidence>
<feature type="signal peptide" evidence="2">
    <location>
        <begin position="1"/>
        <end position="18"/>
    </location>
</feature>
<organism evidence="3 4">
    <name type="scientific">Candidatus Kuenenbacteria bacterium CG2_30_39_24</name>
    <dbReference type="NCBI Taxonomy" id="1805236"/>
    <lineage>
        <taxon>Bacteria</taxon>
        <taxon>Candidatus Kueneniibacteriota</taxon>
    </lineage>
</organism>
<dbReference type="AlphaFoldDB" id="A0A1J5F8Q3"/>
<dbReference type="STRING" id="1805236.AUK13_00520"/>